<sequence>MSFCPVRPQCTFSLDARRTTSIRRFSTCKAPKPPRVPYTQPHHQCITTNLTIRRFVITYPDTEPNRRGHTKRQFGVALPEAWIFCERSGLETTL</sequence>
<organism evidence="1 2">
    <name type="scientific">Armillaria ostoyae</name>
    <name type="common">Armillaria root rot fungus</name>
    <dbReference type="NCBI Taxonomy" id="47428"/>
    <lineage>
        <taxon>Eukaryota</taxon>
        <taxon>Fungi</taxon>
        <taxon>Dikarya</taxon>
        <taxon>Basidiomycota</taxon>
        <taxon>Agaricomycotina</taxon>
        <taxon>Agaricomycetes</taxon>
        <taxon>Agaricomycetidae</taxon>
        <taxon>Agaricales</taxon>
        <taxon>Marasmiineae</taxon>
        <taxon>Physalacriaceae</taxon>
        <taxon>Armillaria</taxon>
    </lineage>
</organism>
<name>A0A284RI86_ARMOS</name>
<reference evidence="2" key="1">
    <citation type="journal article" date="2017" name="Nat. Ecol. Evol.">
        <title>Genome expansion and lineage-specific genetic innovations in the forest pathogenic fungi Armillaria.</title>
        <authorList>
            <person name="Sipos G."/>
            <person name="Prasanna A.N."/>
            <person name="Walter M.C."/>
            <person name="O'Connor E."/>
            <person name="Balint B."/>
            <person name="Krizsan K."/>
            <person name="Kiss B."/>
            <person name="Hess J."/>
            <person name="Varga T."/>
            <person name="Slot J."/>
            <person name="Riley R."/>
            <person name="Boka B."/>
            <person name="Rigling D."/>
            <person name="Barry K."/>
            <person name="Lee J."/>
            <person name="Mihaltcheva S."/>
            <person name="LaButti K."/>
            <person name="Lipzen A."/>
            <person name="Waldron R."/>
            <person name="Moloney N.M."/>
            <person name="Sperisen C."/>
            <person name="Kredics L."/>
            <person name="Vagvoelgyi C."/>
            <person name="Patrignani A."/>
            <person name="Fitzpatrick D."/>
            <person name="Nagy I."/>
            <person name="Doyle S."/>
            <person name="Anderson J.B."/>
            <person name="Grigoriev I.V."/>
            <person name="Gueldener U."/>
            <person name="Muensterkoetter M."/>
            <person name="Nagy L.G."/>
        </authorList>
    </citation>
    <scope>NUCLEOTIDE SEQUENCE [LARGE SCALE GENOMIC DNA]</scope>
    <source>
        <strain evidence="2">C18/9</strain>
    </source>
</reference>
<evidence type="ECO:0000313" key="1">
    <source>
        <dbReference type="EMBL" id="SJL08469.1"/>
    </source>
</evidence>
<gene>
    <name evidence="1" type="ORF">ARMOST_11833</name>
</gene>
<dbReference type="AlphaFoldDB" id="A0A284RI86"/>
<accession>A0A284RI86</accession>
<protein>
    <submittedName>
        <fullName evidence="1">Uncharacterized protein</fullName>
    </submittedName>
</protein>
<evidence type="ECO:0000313" key="2">
    <source>
        <dbReference type="Proteomes" id="UP000219338"/>
    </source>
</evidence>
<dbReference type="Proteomes" id="UP000219338">
    <property type="component" value="Unassembled WGS sequence"/>
</dbReference>
<keyword evidence="2" id="KW-1185">Reference proteome</keyword>
<proteinExistence type="predicted"/>
<dbReference type="EMBL" id="FUEG01000009">
    <property type="protein sequence ID" value="SJL08469.1"/>
    <property type="molecule type" value="Genomic_DNA"/>
</dbReference>